<dbReference type="SUPFAM" id="SSF49879">
    <property type="entry name" value="SMAD/FHA domain"/>
    <property type="match status" value="1"/>
</dbReference>
<dbReference type="Pfam" id="PF00498">
    <property type="entry name" value="FHA"/>
    <property type="match status" value="1"/>
</dbReference>
<name>A0AA38YS35_VITRO</name>
<dbReference type="PROSITE" id="PS50006">
    <property type="entry name" value="FHA_DOMAIN"/>
    <property type="match status" value="1"/>
</dbReference>
<dbReference type="SUPFAM" id="SSF88723">
    <property type="entry name" value="PIN domain-like"/>
    <property type="match status" value="1"/>
</dbReference>
<dbReference type="InterPro" id="IPR008984">
    <property type="entry name" value="SMAD_FHA_dom_sf"/>
</dbReference>
<reference evidence="3 4" key="1">
    <citation type="journal article" date="2023" name="BMC Biotechnol.">
        <title>Vitis rotundifolia cv Carlos genome sequencing.</title>
        <authorList>
            <person name="Huff M."/>
            <person name="Hulse-Kemp A."/>
            <person name="Scheffler B."/>
            <person name="Youngblood R."/>
            <person name="Simpson S."/>
            <person name="Babiker E."/>
            <person name="Staton M."/>
        </authorList>
    </citation>
    <scope>NUCLEOTIDE SEQUENCE [LARGE SCALE GENOMIC DNA]</scope>
    <source>
        <tissue evidence="3">Leaf</tissue>
    </source>
</reference>
<evidence type="ECO:0000259" key="2">
    <source>
        <dbReference type="PROSITE" id="PS50006"/>
    </source>
</evidence>
<feature type="region of interest" description="Disordered" evidence="1">
    <location>
        <begin position="512"/>
        <end position="560"/>
    </location>
</feature>
<dbReference type="CDD" id="cd22691">
    <property type="entry name" value="FHA_PS1-like"/>
    <property type="match status" value="1"/>
</dbReference>
<sequence>MITMADENEKKIPVFTVLKNNVILKNIFVIDQPPPGISEPERPEQVLEEILMVGRHPDCNIMLTHPSISRFHLQIYSNPKLQKLSVMDLSSVHGTWVSEKKIQPRARVELKEGDTIRLGGSSRIYRLHWVPLSQAYDLENPFVSASDVLMEEEKEDEIYQDVSSFSVDSKESQSQDPVLKGMESFFSDENCEPFVEKPIPSAPPEPENMNSSVSDEEKTEGEGLPVVEAFEEIENQSPSRKEYEQTEILGAVNLLPSAEVLLETRNEQLDEEIKSPQPLFVSEVFSQGETPVGLPTKSWQKSKLLGSLDSSVADDKIEIPLVAEVLEEVENQSPPRKGYEQREASGLHSGAITTESVNSSVPDRNILSDIGNQQFSNENQPPKPLPVTLGLSDDENPESPPVRLEQKSSLPNIWSRRGKPASVLQIQIGRSTRKSIGDGNGAKIRKPKQEDLENKPISRALFPMFDGEETEIFTPNKENFSPNTLLLKSVNKKKGILEETKQSTLCRSSSYSKFSTVPNKCSEEDTSTFSDKENQTPQVLQTRKSVRPSPENSSRNRGKLEQEIMVMKRGAERVPFHSLLENAACKSKSEVSILGAKTRSSNSVKCTGTTGNATNSSFNNSAGEGKRKWNMIVDTTCLLNKESRKSLQLLQGLKGTQLIIPRMVIRELDCLKRRGSLFRRISEVSLVLQWIEECMVKTKWWIHVQSSVEEGRPIAPTPPASPPPRFSEGSGGFTSGMTSSVPFSACGSLMEIVSPTAEDHILECALFFRRIKNDGQLVLLTNDVTLKIKAMAEVLSLSLSLSLSLLLNLNIWHCCLFQGLNCEAVEEFRESLVNPFSERFMWSDSSPRGQTWSCLDDVVLREKYYRCPLKKSSKGGESAKGLKLIILHNSHYGKIGSIS</sequence>
<accession>A0AA38YS35</accession>
<feature type="compositionally biased region" description="Polar residues" evidence="1">
    <location>
        <begin position="370"/>
        <end position="380"/>
    </location>
</feature>
<dbReference type="EMBL" id="JARBHA010000018">
    <property type="protein sequence ID" value="KAJ9675589.1"/>
    <property type="molecule type" value="Genomic_DNA"/>
</dbReference>
<protein>
    <recommendedName>
        <fullName evidence="2">FHA domain-containing protein</fullName>
    </recommendedName>
</protein>
<proteinExistence type="predicted"/>
<feature type="domain" description="FHA" evidence="2">
    <location>
        <begin position="51"/>
        <end position="102"/>
    </location>
</feature>
<dbReference type="Pfam" id="PF13638">
    <property type="entry name" value="PIN_4"/>
    <property type="match status" value="1"/>
</dbReference>
<evidence type="ECO:0000256" key="1">
    <source>
        <dbReference type="SAM" id="MobiDB-lite"/>
    </source>
</evidence>
<keyword evidence="4" id="KW-1185">Reference proteome</keyword>
<dbReference type="PANTHER" id="PTHR22593:SF8">
    <property type="entry name" value="FHA DOMAIN-CONTAINING PROTEIN PS1"/>
    <property type="match status" value="1"/>
</dbReference>
<dbReference type="Gene3D" id="2.60.200.20">
    <property type="match status" value="1"/>
</dbReference>
<comment type="caution">
    <text evidence="3">The sequence shown here is derived from an EMBL/GenBank/DDBJ whole genome shotgun (WGS) entry which is preliminary data.</text>
</comment>
<dbReference type="SMART" id="SM00240">
    <property type="entry name" value="FHA"/>
    <property type="match status" value="1"/>
</dbReference>
<dbReference type="InterPro" id="IPR002716">
    <property type="entry name" value="PIN_dom"/>
</dbReference>
<gene>
    <name evidence="3" type="ORF">PVL29_024490</name>
</gene>
<dbReference type="PANTHER" id="PTHR22593">
    <property type="entry name" value="TRANSMEMBRANE PROTEIN 18"/>
    <property type="match status" value="1"/>
</dbReference>
<dbReference type="GO" id="GO:0031965">
    <property type="term" value="C:nuclear membrane"/>
    <property type="evidence" value="ECO:0007669"/>
    <property type="project" value="TreeGrafter"/>
</dbReference>
<dbReference type="Proteomes" id="UP001168098">
    <property type="component" value="Unassembled WGS sequence"/>
</dbReference>
<organism evidence="3 4">
    <name type="scientific">Vitis rotundifolia</name>
    <name type="common">Muscadine grape</name>
    <dbReference type="NCBI Taxonomy" id="103349"/>
    <lineage>
        <taxon>Eukaryota</taxon>
        <taxon>Viridiplantae</taxon>
        <taxon>Streptophyta</taxon>
        <taxon>Embryophyta</taxon>
        <taxon>Tracheophyta</taxon>
        <taxon>Spermatophyta</taxon>
        <taxon>Magnoliopsida</taxon>
        <taxon>eudicotyledons</taxon>
        <taxon>Gunneridae</taxon>
        <taxon>Pentapetalae</taxon>
        <taxon>rosids</taxon>
        <taxon>Vitales</taxon>
        <taxon>Vitaceae</taxon>
        <taxon>Viteae</taxon>
        <taxon>Vitis</taxon>
    </lineage>
</organism>
<evidence type="ECO:0000313" key="3">
    <source>
        <dbReference type="EMBL" id="KAJ9675589.1"/>
    </source>
</evidence>
<evidence type="ECO:0000313" key="4">
    <source>
        <dbReference type="Proteomes" id="UP001168098"/>
    </source>
</evidence>
<feature type="region of interest" description="Disordered" evidence="1">
    <location>
        <begin position="330"/>
        <end position="406"/>
    </location>
</feature>
<feature type="compositionally biased region" description="Polar residues" evidence="1">
    <location>
        <begin position="351"/>
        <end position="362"/>
    </location>
</feature>
<dbReference type="Gene3D" id="3.40.50.1010">
    <property type="entry name" value="5'-nuclease"/>
    <property type="match status" value="1"/>
</dbReference>
<dbReference type="CDD" id="cd09880">
    <property type="entry name" value="PIN_Smg5-6-like"/>
    <property type="match status" value="1"/>
</dbReference>
<feature type="region of interest" description="Disordered" evidence="1">
    <location>
        <begin position="196"/>
        <end position="216"/>
    </location>
</feature>
<dbReference type="InterPro" id="IPR029060">
    <property type="entry name" value="PIN-like_dom_sf"/>
</dbReference>
<dbReference type="InterPro" id="IPR000253">
    <property type="entry name" value="FHA_dom"/>
</dbReference>
<dbReference type="AlphaFoldDB" id="A0AA38YS35"/>